<keyword evidence="3" id="KW-0378">Hydrolase</keyword>
<evidence type="ECO:0000256" key="4">
    <source>
        <dbReference type="ARBA" id="ARBA00022839"/>
    </source>
</evidence>
<dbReference type="PANTHER" id="PTHR12801">
    <property type="entry name" value="RNA EXONUCLEASE REXO1 / RECO3 FAMILY MEMBER-RELATED"/>
    <property type="match status" value="1"/>
</dbReference>
<accession>A0A0D1YS16</accession>
<feature type="compositionally biased region" description="Basic and acidic residues" evidence="5">
    <location>
        <begin position="137"/>
        <end position="149"/>
    </location>
</feature>
<dbReference type="RefSeq" id="XP_016213286.1">
    <property type="nucleotide sequence ID" value="XM_016358667.1"/>
</dbReference>
<sequence length="680" mass="74326">MFSSTLFKSIPCPAGPDKCKLANCLFSHELGIVPSKVDDTARNAKSATVGQEHGDLKRRKLNNTTLERIKDGSQVDNSPAQAEIATPSSSKKPISAPVQATSTAKSLASVARPISPPASVVEKKASVQKPSPNVTDAAHKSSESRPEKVERLAPRMVAKISTPYSTRSALLNHIHNEVTRLNSEVAKSKDPSIAALKLTENQLIRLALDEEEEATKQPLVYVNKMKIKIGRYRKMPLNEWVETRRQATGLTRNEGEAKDAGVDSPVKIETGLSPSEELDMLQRFVLSPQQLSTAGFILTPPTDAQIADALKTIEISGGYETCDRCGTRFKWLDEPKEDGTMTTNGKCVYHWGKPIFPKREKTDHITGPKEALYSCCGQAKGSPGCTTTNSHVFKISASSPGRLASILQFQTTPLNTKAERMAVAFDCEMSYTTAGLEIVRLSACKWPSKEALIDVLVRPFGKILDLNTKFSGVTPEQFSNAIDFDPEIHTPLPEPGADGAEQQMKIVASPAAARTLLTSYISPTTVLIGHAIENDLNVLRLLHPTIVDTSLLFPHHGGLPYRFPLRKLAKDLLNLDIQTADAAGHDSMEDSRATGDLVRVKIGREWDKLVKQGWSVDRGKFYATIGGKKREASLPPYMDSQGYSRKRKDGEAVPPMGQVGESEGLKRLLQENSETKDAKL</sequence>
<feature type="region of interest" description="Disordered" evidence="5">
    <location>
        <begin position="69"/>
        <end position="149"/>
    </location>
</feature>
<dbReference type="EMBL" id="KN847544">
    <property type="protein sequence ID" value="KIW03417.1"/>
    <property type="molecule type" value="Genomic_DNA"/>
</dbReference>
<dbReference type="Proteomes" id="UP000053259">
    <property type="component" value="Unassembled WGS sequence"/>
</dbReference>
<dbReference type="GO" id="GO:0005634">
    <property type="term" value="C:nucleus"/>
    <property type="evidence" value="ECO:0007669"/>
    <property type="project" value="TreeGrafter"/>
</dbReference>
<dbReference type="InterPro" id="IPR036397">
    <property type="entry name" value="RNaseH_sf"/>
</dbReference>
<keyword evidence="8" id="KW-1185">Reference proteome</keyword>
<feature type="region of interest" description="Disordered" evidence="5">
    <location>
        <begin position="632"/>
        <end position="680"/>
    </location>
</feature>
<name>A0A0D1YS16_9PEZI</name>
<keyword evidence="2" id="KW-0540">Nuclease</keyword>
<evidence type="ECO:0000256" key="1">
    <source>
        <dbReference type="ARBA" id="ARBA00006357"/>
    </source>
</evidence>
<dbReference type="CDD" id="cd06145">
    <property type="entry name" value="REX1_like"/>
    <property type="match status" value="1"/>
</dbReference>
<feature type="compositionally biased region" description="Polar residues" evidence="5">
    <location>
        <begin position="74"/>
        <end position="106"/>
    </location>
</feature>
<dbReference type="SUPFAM" id="SSF53098">
    <property type="entry name" value="Ribonuclease H-like"/>
    <property type="match status" value="1"/>
</dbReference>
<proteinExistence type="inferred from homology"/>
<dbReference type="STRING" id="253628.A0A0D1YS16"/>
<dbReference type="GeneID" id="27313165"/>
<evidence type="ECO:0000313" key="7">
    <source>
        <dbReference type="EMBL" id="KIW03417.1"/>
    </source>
</evidence>
<dbReference type="SMART" id="SM00479">
    <property type="entry name" value="EXOIII"/>
    <property type="match status" value="1"/>
</dbReference>
<dbReference type="AlphaFoldDB" id="A0A0D1YS16"/>
<evidence type="ECO:0000313" key="8">
    <source>
        <dbReference type="Proteomes" id="UP000053259"/>
    </source>
</evidence>
<evidence type="ECO:0000259" key="6">
    <source>
        <dbReference type="SMART" id="SM00479"/>
    </source>
</evidence>
<dbReference type="VEuPathDB" id="FungiDB:PV09_05192"/>
<gene>
    <name evidence="7" type="ORF">PV09_05192</name>
</gene>
<dbReference type="InterPro" id="IPR012337">
    <property type="entry name" value="RNaseH-like_sf"/>
</dbReference>
<comment type="similarity">
    <text evidence="1">Belongs to the REXO1/REXO3 family.</text>
</comment>
<evidence type="ECO:0000256" key="3">
    <source>
        <dbReference type="ARBA" id="ARBA00022801"/>
    </source>
</evidence>
<keyword evidence="4" id="KW-0269">Exonuclease</keyword>
<dbReference type="PANTHER" id="PTHR12801:SF112">
    <property type="entry name" value="RNA EXONUCLEASE 3"/>
    <property type="match status" value="1"/>
</dbReference>
<dbReference type="InParanoid" id="A0A0D1YS16"/>
<dbReference type="GO" id="GO:0004527">
    <property type="term" value="F:exonuclease activity"/>
    <property type="evidence" value="ECO:0007669"/>
    <property type="project" value="UniProtKB-KW"/>
</dbReference>
<dbReference type="InterPro" id="IPR034922">
    <property type="entry name" value="REX1-like_exo"/>
</dbReference>
<dbReference type="InterPro" id="IPR047021">
    <property type="entry name" value="REXO1/3/4-like"/>
</dbReference>
<reference evidence="7 8" key="1">
    <citation type="submission" date="2015-01" db="EMBL/GenBank/DDBJ databases">
        <title>The Genome Sequence of Ochroconis gallopava CBS43764.</title>
        <authorList>
            <consortium name="The Broad Institute Genomics Platform"/>
            <person name="Cuomo C."/>
            <person name="de Hoog S."/>
            <person name="Gorbushina A."/>
            <person name="Stielow B."/>
            <person name="Teixiera M."/>
            <person name="Abouelleil A."/>
            <person name="Chapman S.B."/>
            <person name="Priest M."/>
            <person name="Young S.K."/>
            <person name="Wortman J."/>
            <person name="Nusbaum C."/>
            <person name="Birren B."/>
        </authorList>
    </citation>
    <scope>NUCLEOTIDE SEQUENCE [LARGE SCALE GENOMIC DNA]</scope>
    <source>
        <strain evidence="7 8">CBS 43764</strain>
    </source>
</reference>
<dbReference type="HOGENOM" id="CLU_022453_4_0_1"/>
<dbReference type="GO" id="GO:0003676">
    <property type="term" value="F:nucleic acid binding"/>
    <property type="evidence" value="ECO:0007669"/>
    <property type="project" value="InterPro"/>
</dbReference>
<dbReference type="InterPro" id="IPR013520">
    <property type="entry name" value="Ribonucl_H"/>
</dbReference>
<dbReference type="Gene3D" id="3.30.420.10">
    <property type="entry name" value="Ribonuclease H-like superfamily/Ribonuclease H"/>
    <property type="match status" value="1"/>
</dbReference>
<organism evidence="7 8">
    <name type="scientific">Verruconis gallopava</name>
    <dbReference type="NCBI Taxonomy" id="253628"/>
    <lineage>
        <taxon>Eukaryota</taxon>
        <taxon>Fungi</taxon>
        <taxon>Dikarya</taxon>
        <taxon>Ascomycota</taxon>
        <taxon>Pezizomycotina</taxon>
        <taxon>Dothideomycetes</taxon>
        <taxon>Pleosporomycetidae</taxon>
        <taxon>Venturiales</taxon>
        <taxon>Sympoventuriaceae</taxon>
        <taxon>Verruconis</taxon>
    </lineage>
</organism>
<dbReference type="OrthoDB" id="3996471at2759"/>
<feature type="domain" description="Exonuclease" evidence="6">
    <location>
        <begin position="421"/>
        <end position="607"/>
    </location>
</feature>
<protein>
    <recommendedName>
        <fullName evidence="6">Exonuclease domain-containing protein</fullName>
    </recommendedName>
</protein>
<evidence type="ECO:0000256" key="5">
    <source>
        <dbReference type="SAM" id="MobiDB-lite"/>
    </source>
</evidence>
<feature type="compositionally biased region" description="Basic and acidic residues" evidence="5">
    <location>
        <begin position="663"/>
        <end position="680"/>
    </location>
</feature>
<evidence type="ECO:0000256" key="2">
    <source>
        <dbReference type="ARBA" id="ARBA00022722"/>
    </source>
</evidence>